<dbReference type="EMBL" id="PFSI01000056">
    <property type="protein sequence ID" value="PJC24224.1"/>
    <property type="molecule type" value="Genomic_DNA"/>
</dbReference>
<keyword evidence="1" id="KW-0472">Membrane</keyword>
<evidence type="ECO:0000313" key="4">
    <source>
        <dbReference type="Proteomes" id="UP000230251"/>
    </source>
</evidence>
<feature type="transmembrane region" description="Helical" evidence="1">
    <location>
        <begin position="41"/>
        <end position="62"/>
    </location>
</feature>
<proteinExistence type="predicted"/>
<evidence type="ECO:0000313" key="3">
    <source>
        <dbReference type="EMBL" id="PJC24224.1"/>
    </source>
</evidence>
<dbReference type="SMART" id="SM00014">
    <property type="entry name" value="acidPPc"/>
    <property type="match status" value="1"/>
</dbReference>
<dbReference type="Gene3D" id="1.20.144.10">
    <property type="entry name" value="Phosphatidic acid phosphatase type 2/haloperoxidase"/>
    <property type="match status" value="1"/>
</dbReference>
<feature type="transmembrane region" description="Helical" evidence="1">
    <location>
        <begin position="133"/>
        <end position="154"/>
    </location>
</feature>
<dbReference type="SUPFAM" id="SSF48317">
    <property type="entry name" value="Acid phosphatase/Vanadium-dependent haloperoxidase"/>
    <property type="match status" value="1"/>
</dbReference>
<feature type="transmembrane region" description="Helical" evidence="1">
    <location>
        <begin position="74"/>
        <end position="103"/>
    </location>
</feature>
<keyword evidence="1" id="KW-0812">Transmembrane</keyword>
<keyword evidence="1" id="KW-1133">Transmembrane helix</keyword>
<dbReference type="PANTHER" id="PTHR14969">
    <property type="entry name" value="SPHINGOSINE-1-PHOSPHATE PHOSPHOHYDROLASE"/>
    <property type="match status" value="1"/>
</dbReference>
<reference evidence="4" key="1">
    <citation type="submission" date="2017-09" db="EMBL/GenBank/DDBJ databases">
        <title>Depth-based differentiation of microbial function through sediment-hosted aquifers and enrichment of novel symbionts in the deep terrestrial subsurface.</title>
        <authorList>
            <person name="Probst A.J."/>
            <person name="Ladd B."/>
            <person name="Jarett J.K."/>
            <person name="Geller-Mcgrath D.E."/>
            <person name="Sieber C.M.K."/>
            <person name="Emerson J.B."/>
            <person name="Anantharaman K."/>
            <person name="Thomas B.C."/>
            <person name="Malmstrom R."/>
            <person name="Stieglmeier M."/>
            <person name="Klingl A."/>
            <person name="Woyke T."/>
            <person name="Ryan C.M."/>
            <person name="Banfield J.F."/>
        </authorList>
    </citation>
    <scope>NUCLEOTIDE SEQUENCE [LARGE SCALE GENOMIC DNA]</scope>
</reference>
<feature type="non-terminal residue" evidence="3">
    <location>
        <position position="1"/>
    </location>
</feature>
<organism evidence="3 4">
    <name type="scientific">Candidatus Uhrbacteria bacterium CG_4_9_14_0_2_um_filter_41_50</name>
    <dbReference type="NCBI Taxonomy" id="1975031"/>
    <lineage>
        <taxon>Bacteria</taxon>
        <taxon>Candidatus Uhriibacteriota</taxon>
    </lineage>
</organism>
<feature type="transmembrane region" description="Helical" evidence="1">
    <location>
        <begin position="109"/>
        <end position="126"/>
    </location>
</feature>
<name>A0A2M8ENB7_9BACT</name>
<sequence length="159" mass="18161">FIQDQFRSTMELWWLLASWGLYVYGAVMIGLVFIIDGKHRIIIWLSPVVVAFVLTVFLQYLIRRTRPEVTKTTYNLFVHTFSFPSAHASTSMAFATSLGYAFIGSSLEYGWVFAFIWFLLACLIAMSRVVVGVHYFFDVLIGALIGYLIAYAFFGAMVY</sequence>
<comment type="caution">
    <text evidence="3">The sequence shown here is derived from an EMBL/GenBank/DDBJ whole genome shotgun (WGS) entry which is preliminary data.</text>
</comment>
<dbReference type="InterPro" id="IPR036938">
    <property type="entry name" value="PAP2/HPO_sf"/>
</dbReference>
<accession>A0A2M8ENB7</accession>
<dbReference type="Proteomes" id="UP000230251">
    <property type="component" value="Unassembled WGS sequence"/>
</dbReference>
<dbReference type="AlphaFoldDB" id="A0A2M8ENB7"/>
<dbReference type="InterPro" id="IPR000326">
    <property type="entry name" value="PAP2/HPO"/>
</dbReference>
<protein>
    <recommendedName>
        <fullName evidence="2">Phosphatidic acid phosphatase type 2/haloperoxidase domain-containing protein</fullName>
    </recommendedName>
</protein>
<evidence type="ECO:0000256" key="1">
    <source>
        <dbReference type="SAM" id="Phobius"/>
    </source>
</evidence>
<dbReference type="PANTHER" id="PTHR14969:SF13">
    <property type="entry name" value="AT30094P"/>
    <property type="match status" value="1"/>
</dbReference>
<gene>
    <name evidence="3" type="ORF">CO057_03965</name>
</gene>
<feature type="transmembrane region" description="Helical" evidence="1">
    <location>
        <begin position="12"/>
        <end position="35"/>
    </location>
</feature>
<feature type="domain" description="Phosphatidic acid phosphatase type 2/haloperoxidase" evidence="2">
    <location>
        <begin position="41"/>
        <end position="154"/>
    </location>
</feature>
<evidence type="ECO:0000259" key="2">
    <source>
        <dbReference type="SMART" id="SM00014"/>
    </source>
</evidence>
<dbReference type="Pfam" id="PF01569">
    <property type="entry name" value="PAP2"/>
    <property type="match status" value="1"/>
</dbReference>